<dbReference type="GO" id="GO:0035091">
    <property type="term" value="F:phosphatidylinositol binding"/>
    <property type="evidence" value="ECO:0007669"/>
    <property type="project" value="InterPro"/>
</dbReference>
<organism evidence="1 2">
    <name type="scientific">Albugo candida</name>
    <dbReference type="NCBI Taxonomy" id="65357"/>
    <lineage>
        <taxon>Eukaryota</taxon>
        <taxon>Sar</taxon>
        <taxon>Stramenopiles</taxon>
        <taxon>Oomycota</taxon>
        <taxon>Peronosporomycetes</taxon>
        <taxon>Albuginales</taxon>
        <taxon>Albuginaceae</taxon>
        <taxon>Albugo</taxon>
    </lineage>
</organism>
<dbReference type="AlphaFoldDB" id="A0A024GCS4"/>
<protein>
    <recommendedName>
        <fullName evidence="3">PX domain-containing protein</fullName>
    </recommendedName>
</protein>
<sequence length="164" mass="18906">MGLESNQITLNAMHTTVVTTRKDGSHTDYAIRVVSKRSGKEEIVYRRFSAFLQLQQLAQRLFHEKRFCCGSDGNCLLVTYLEAIFYTMQFPKLQGTVLGKNSKHVVRDRIFLLNTFLLQLETALNKIPPVTMDQCEKQRCKLVKLIKSFYGCLETNRKEHANSL</sequence>
<reference evidence="1 2" key="1">
    <citation type="submission" date="2012-05" db="EMBL/GenBank/DDBJ databases">
        <title>Recombination and specialization in a pathogen metapopulation.</title>
        <authorList>
            <person name="Gardiner A."/>
            <person name="Kemen E."/>
            <person name="Schultz-Larsen T."/>
            <person name="MacLean D."/>
            <person name="Van Oosterhout C."/>
            <person name="Jones J.D.G."/>
        </authorList>
    </citation>
    <scope>NUCLEOTIDE SEQUENCE [LARGE SCALE GENOMIC DNA]</scope>
    <source>
        <strain evidence="1 2">Ac Nc2</strain>
    </source>
</reference>
<evidence type="ECO:0000313" key="2">
    <source>
        <dbReference type="Proteomes" id="UP000053237"/>
    </source>
</evidence>
<evidence type="ECO:0000313" key="1">
    <source>
        <dbReference type="EMBL" id="CCI44326.1"/>
    </source>
</evidence>
<dbReference type="Gene3D" id="3.30.1520.10">
    <property type="entry name" value="Phox-like domain"/>
    <property type="match status" value="1"/>
</dbReference>
<dbReference type="Proteomes" id="UP000053237">
    <property type="component" value="Unassembled WGS sequence"/>
</dbReference>
<dbReference type="InterPro" id="IPR036871">
    <property type="entry name" value="PX_dom_sf"/>
</dbReference>
<keyword evidence="2" id="KW-1185">Reference proteome</keyword>
<evidence type="ECO:0008006" key="3">
    <source>
        <dbReference type="Google" id="ProtNLM"/>
    </source>
</evidence>
<name>A0A024GCS4_9STRA</name>
<comment type="caution">
    <text evidence="1">The sequence shown here is derived from an EMBL/GenBank/DDBJ whole genome shotgun (WGS) entry which is preliminary data.</text>
</comment>
<dbReference type="SUPFAM" id="SSF64268">
    <property type="entry name" value="PX domain"/>
    <property type="match status" value="1"/>
</dbReference>
<proteinExistence type="predicted"/>
<gene>
    <name evidence="1" type="ORF">BN9_051350</name>
</gene>
<dbReference type="EMBL" id="CAIX01000068">
    <property type="protein sequence ID" value="CCI44326.1"/>
    <property type="molecule type" value="Genomic_DNA"/>
</dbReference>
<dbReference type="InParanoid" id="A0A024GCS4"/>
<accession>A0A024GCS4</accession>
<dbReference type="OrthoDB" id="152587at2759"/>